<dbReference type="InterPro" id="IPR001368">
    <property type="entry name" value="TNFR/NGFR_Cys_rich_reg"/>
</dbReference>
<keyword evidence="9" id="KW-1015">Disulfide bond</keyword>
<dbReference type="Gene3D" id="2.60.120.260">
    <property type="entry name" value="Galactose-binding domain-like"/>
    <property type="match status" value="1"/>
</dbReference>
<keyword evidence="5" id="KW-0677">Repeat</keyword>
<keyword evidence="15" id="KW-1185">Reference proteome</keyword>
<dbReference type="Pfam" id="PF14843">
    <property type="entry name" value="GF_recep_IV"/>
    <property type="match status" value="1"/>
</dbReference>
<comment type="similarity">
    <text evidence="1">Belongs to the peptidase S8 family. Furin subfamily.</text>
</comment>
<evidence type="ECO:0000313" key="15">
    <source>
        <dbReference type="Proteomes" id="UP001152798"/>
    </source>
</evidence>
<dbReference type="InterPro" id="IPR022398">
    <property type="entry name" value="Peptidase_S8_His-AS"/>
</dbReference>
<evidence type="ECO:0000259" key="13">
    <source>
        <dbReference type="PROSITE" id="PS51829"/>
    </source>
</evidence>
<evidence type="ECO:0000256" key="10">
    <source>
        <dbReference type="ARBA" id="ARBA00023180"/>
    </source>
</evidence>
<dbReference type="Proteomes" id="UP001152798">
    <property type="component" value="Chromosome 3"/>
</dbReference>
<dbReference type="SUPFAM" id="SSF52743">
    <property type="entry name" value="Subtilisin-like"/>
    <property type="match status" value="1"/>
</dbReference>
<keyword evidence="6" id="KW-0378">Hydrolase</keyword>
<dbReference type="InterPro" id="IPR000209">
    <property type="entry name" value="Peptidase_S8/S53_dom"/>
</dbReference>
<sequence>MPRDNGDNKHGTRCAGEVAAIAFNSYCGVGVAYNASIGGVRMLDGTVSDAVEARALSLNPNHIDIYSASWGPEDDGKTVDGPGPLATRAFLSGITTGRNGKGSIFVWASGNGGKHTDSCNCDGYTNTIYTLSISSATQAGYKPWYLEECSSTIATTYSSGILGRDKSVASVDMDPKLRPEHLCTTEHTGTSASAPLAAGMCALALEANPDLTWRDMQHIIVMSANPKPLSKETGWITNGAHRKVSHKFGFGLMDGGSMVELAEQWTTVPTQHLCQTPEIHENKILEPDYESELSVGTNNTGCEGTLNEVRYLEHVQCRLTLNFSPRGNLRILLKSPQGTPSVLLSQRPRDVISSNFDSWAFLSIHFWGEDPRGVWTLTIINAGPRKADSNGILKKWELLFYGTETNPIRLRPPSLQMFKKKHPATEEETKVVGENYEDNNIEDGLEIVYDCHEECDKTGCYGQKNTQCISCLHFKLNKRCVAECPEGYYSSGKECLECHSDCLSCTGPGRDSCLTCASHLFYVTDLALCITACPHTYYQDTENRKCLSCSENCATCQESPNQCTSCEAHLVFYNHSCLPSCPTGTFENRHQRCVECHPSCTACTGPKLKDCIMRQTEMFCSDGNCSQCPQGMIRQNNSCVTACDIGWYRWGNVCKKCWPGCTSCFGGRRDECIKCTEGRSLARGQCRLHCPRNMYSTPHGCANCHHFCSTCNGGGAYACTTCARQRYQDDSTGLCYSCHSSCSECAGPGAENCTVCDKGSLLHAGTCIPSASLSQLSVSQLKEMTHSAAAGKRRSYEMFTAEEPQYRRTKPPEYSPFVTVTIIAVIACLAILILFALLFATLQVR</sequence>
<evidence type="ECO:0000256" key="6">
    <source>
        <dbReference type="ARBA" id="ARBA00022801"/>
    </source>
</evidence>
<dbReference type="SMART" id="SM00261">
    <property type="entry name" value="FU"/>
    <property type="match status" value="7"/>
</dbReference>
<keyword evidence="4" id="KW-0732">Signal</keyword>
<evidence type="ECO:0000256" key="12">
    <source>
        <dbReference type="SAM" id="Phobius"/>
    </source>
</evidence>
<dbReference type="AlphaFoldDB" id="A0A9P0H8P0"/>
<evidence type="ECO:0000313" key="14">
    <source>
        <dbReference type="EMBL" id="CAH1397460.1"/>
    </source>
</evidence>
<dbReference type="PANTHER" id="PTHR42884:SF23">
    <property type="entry name" value="FURIN-LIKE PROTEASE 2"/>
    <property type="match status" value="1"/>
</dbReference>
<dbReference type="CDD" id="cd04059">
    <property type="entry name" value="Peptidases_S8_Protein_convertases_Kexins_Furin-like"/>
    <property type="match status" value="1"/>
</dbReference>
<evidence type="ECO:0000256" key="8">
    <source>
        <dbReference type="ARBA" id="ARBA00023145"/>
    </source>
</evidence>
<dbReference type="InterPro" id="IPR009030">
    <property type="entry name" value="Growth_fac_rcpt_cys_sf"/>
</dbReference>
<proteinExistence type="inferred from homology"/>
<keyword evidence="10" id="KW-0325">Glycoprotein</keyword>
<dbReference type="PROSITE" id="PS00137">
    <property type="entry name" value="SUBTILASE_HIS"/>
    <property type="match status" value="1"/>
</dbReference>
<dbReference type="PRINTS" id="PR00723">
    <property type="entry name" value="SUBTILISIN"/>
</dbReference>
<feature type="transmembrane region" description="Helical" evidence="12">
    <location>
        <begin position="817"/>
        <end position="842"/>
    </location>
</feature>
<dbReference type="GO" id="GO:0016485">
    <property type="term" value="P:protein processing"/>
    <property type="evidence" value="ECO:0007669"/>
    <property type="project" value="TreeGrafter"/>
</dbReference>
<evidence type="ECO:0000256" key="2">
    <source>
        <dbReference type="ARBA" id="ARBA00022670"/>
    </source>
</evidence>
<dbReference type="OrthoDB" id="300641at2759"/>
<organism evidence="14 15">
    <name type="scientific">Nezara viridula</name>
    <name type="common">Southern green stink bug</name>
    <name type="synonym">Cimex viridulus</name>
    <dbReference type="NCBI Taxonomy" id="85310"/>
    <lineage>
        <taxon>Eukaryota</taxon>
        <taxon>Metazoa</taxon>
        <taxon>Ecdysozoa</taxon>
        <taxon>Arthropoda</taxon>
        <taxon>Hexapoda</taxon>
        <taxon>Insecta</taxon>
        <taxon>Pterygota</taxon>
        <taxon>Neoptera</taxon>
        <taxon>Paraneoptera</taxon>
        <taxon>Hemiptera</taxon>
        <taxon>Heteroptera</taxon>
        <taxon>Panheteroptera</taxon>
        <taxon>Pentatomomorpha</taxon>
        <taxon>Pentatomoidea</taxon>
        <taxon>Pentatomidae</taxon>
        <taxon>Pentatominae</taxon>
        <taxon>Nezara</taxon>
    </lineage>
</organism>
<evidence type="ECO:0000256" key="5">
    <source>
        <dbReference type="ARBA" id="ARBA00022737"/>
    </source>
</evidence>
<name>A0A9P0H8P0_NEZVI</name>
<dbReference type="PROSITE" id="PS00138">
    <property type="entry name" value="SUBTILASE_SER"/>
    <property type="match status" value="1"/>
</dbReference>
<dbReference type="CDD" id="cd00064">
    <property type="entry name" value="FU"/>
    <property type="match status" value="6"/>
</dbReference>
<dbReference type="FunFam" id="2.60.120.260:FF:000006">
    <property type="entry name" value="Proprotein convertase subtilisin/kexin type 5"/>
    <property type="match status" value="1"/>
</dbReference>
<dbReference type="PROSITE" id="PS51829">
    <property type="entry name" value="P_HOMO_B"/>
    <property type="match status" value="1"/>
</dbReference>
<keyword evidence="7" id="KW-0720">Serine protease</keyword>
<gene>
    <name evidence="14" type="ORF">NEZAVI_LOCUS7282</name>
</gene>
<evidence type="ECO:0000256" key="9">
    <source>
        <dbReference type="ARBA" id="ARBA00023157"/>
    </source>
</evidence>
<dbReference type="InterPro" id="IPR006212">
    <property type="entry name" value="Furin_repeat"/>
</dbReference>
<evidence type="ECO:0000256" key="3">
    <source>
        <dbReference type="ARBA" id="ARBA00022685"/>
    </source>
</evidence>
<keyword evidence="12" id="KW-0812">Transmembrane</keyword>
<dbReference type="SUPFAM" id="SSF49785">
    <property type="entry name" value="Galactose-binding domain-like"/>
    <property type="match status" value="1"/>
</dbReference>
<evidence type="ECO:0000256" key="1">
    <source>
        <dbReference type="ARBA" id="ARBA00005325"/>
    </source>
</evidence>
<keyword evidence="8" id="KW-0865">Zymogen</keyword>
<dbReference type="EMBL" id="OV725079">
    <property type="protein sequence ID" value="CAH1397460.1"/>
    <property type="molecule type" value="Genomic_DNA"/>
</dbReference>
<accession>A0A9P0H8P0</accession>
<dbReference type="Gene3D" id="3.40.50.200">
    <property type="entry name" value="Peptidase S8/S53 domain"/>
    <property type="match status" value="1"/>
</dbReference>
<evidence type="ECO:0000256" key="11">
    <source>
        <dbReference type="PROSITE-ProRule" id="PRU01240"/>
    </source>
</evidence>
<feature type="domain" description="P/Homo B" evidence="13">
    <location>
        <begin position="267"/>
        <end position="406"/>
    </location>
</feature>
<dbReference type="GO" id="GO:0000139">
    <property type="term" value="C:Golgi membrane"/>
    <property type="evidence" value="ECO:0007669"/>
    <property type="project" value="TreeGrafter"/>
</dbReference>
<evidence type="ECO:0000256" key="7">
    <source>
        <dbReference type="ARBA" id="ARBA00022825"/>
    </source>
</evidence>
<reference evidence="14" key="1">
    <citation type="submission" date="2022-01" db="EMBL/GenBank/DDBJ databases">
        <authorList>
            <person name="King R."/>
        </authorList>
    </citation>
    <scope>NUCLEOTIDE SEQUENCE</scope>
</reference>
<dbReference type="InterPro" id="IPR002884">
    <property type="entry name" value="P_dom"/>
</dbReference>
<dbReference type="GO" id="GO:0005802">
    <property type="term" value="C:trans-Golgi network"/>
    <property type="evidence" value="ECO:0007669"/>
    <property type="project" value="TreeGrafter"/>
</dbReference>
<dbReference type="GO" id="GO:0004252">
    <property type="term" value="F:serine-type endopeptidase activity"/>
    <property type="evidence" value="ECO:0007669"/>
    <property type="project" value="InterPro"/>
</dbReference>
<keyword evidence="3" id="KW-0165">Cleavage on pair of basic residues</keyword>
<dbReference type="InterPro" id="IPR023828">
    <property type="entry name" value="Peptidase_S8_Ser-AS"/>
</dbReference>
<evidence type="ECO:0000256" key="4">
    <source>
        <dbReference type="ARBA" id="ARBA00022729"/>
    </source>
</evidence>
<dbReference type="PANTHER" id="PTHR42884">
    <property type="entry name" value="PROPROTEIN CONVERTASE SUBTILISIN/KEXIN-RELATED"/>
    <property type="match status" value="1"/>
</dbReference>
<keyword evidence="12" id="KW-0472">Membrane</keyword>
<comment type="caution">
    <text evidence="11">Lacks conserved residue(s) required for the propagation of feature annotation.</text>
</comment>
<dbReference type="Pfam" id="PF00082">
    <property type="entry name" value="Peptidase_S8"/>
    <property type="match status" value="1"/>
</dbReference>
<dbReference type="PROSITE" id="PS51892">
    <property type="entry name" value="SUBTILASE"/>
    <property type="match status" value="1"/>
</dbReference>
<keyword evidence="12" id="KW-1133">Transmembrane helix</keyword>
<dbReference type="Gene3D" id="2.10.220.10">
    <property type="entry name" value="Hormone Receptor, Insulin-like Growth Factor Receptor 1, Chain A, domain 2"/>
    <property type="match status" value="5"/>
</dbReference>
<dbReference type="InterPro" id="IPR015500">
    <property type="entry name" value="Peptidase_S8_subtilisin-rel"/>
</dbReference>
<dbReference type="InterPro" id="IPR008979">
    <property type="entry name" value="Galactose-bd-like_sf"/>
</dbReference>
<protein>
    <recommendedName>
        <fullName evidence="13">P/Homo B domain-containing protein</fullName>
    </recommendedName>
</protein>
<dbReference type="Pfam" id="PF01483">
    <property type="entry name" value="P_proprotein"/>
    <property type="match status" value="1"/>
</dbReference>
<dbReference type="PROSITE" id="PS00652">
    <property type="entry name" value="TNFR_NGFR_1"/>
    <property type="match status" value="1"/>
</dbReference>
<dbReference type="InterPro" id="IPR034182">
    <property type="entry name" value="Kexin/furin"/>
</dbReference>
<dbReference type="InterPro" id="IPR032778">
    <property type="entry name" value="GF_recep_IV"/>
</dbReference>
<dbReference type="SUPFAM" id="SSF57184">
    <property type="entry name" value="Growth factor receptor domain"/>
    <property type="match status" value="2"/>
</dbReference>
<dbReference type="InterPro" id="IPR036852">
    <property type="entry name" value="Peptidase_S8/S53_dom_sf"/>
</dbReference>
<keyword evidence="2" id="KW-0645">Protease</keyword>